<gene>
    <name evidence="2" type="ORF">FA13DRAFT_1738983</name>
</gene>
<accession>A0A4Y7SSN4</accession>
<keyword evidence="1" id="KW-0812">Transmembrane</keyword>
<protein>
    <submittedName>
        <fullName evidence="2">Uncharacterized protein</fullName>
    </submittedName>
</protein>
<evidence type="ECO:0000313" key="2">
    <source>
        <dbReference type="EMBL" id="TEB24812.1"/>
    </source>
</evidence>
<name>A0A4Y7SSN4_COPMI</name>
<keyword evidence="1" id="KW-0472">Membrane</keyword>
<comment type="caution">
    <text evidence="2">The sequence shown here is derived from an EMBL/GenBank/DDBJ whole genome shotgun (WGS) entry which is preliminary data.</text>
</comment>
<keyword evidence="1" id="KW-1133">Transmembrane helix</keyword>
<sequence>MALAHLDTTVVIFGFANPFMKTNLNVHLQLLLLDFISLAFVYMVTGIVLTTRRVIRRTRWYGERVAPWKRVDGLQPRVG</sequence>
<dbReference type="EMBL" id="QPFP01000063">
    <property type="protein sequence ID" value="TEB24812.1"/>
    <property type="molecule type" value="Genomic_DNA"/>
</dbReference>
<feature type="transmembrane region" description="Helical" evidence="1">
    <location>
        <begin position="28"/>
        <end position="49"/>
    </location>
</feature>
<reference evidence="2 3" key="1">
    <citation type="journal article" date="2019" name="Nat. Ecol. Evol.">
        <title>Megaphylogeny resolves global patterns of mushroom evolution.</title>
        <authorList>
            <person name="Varga T."/>
            <person name="Krizsan K."/>
            <person name="Foldi C."/>
            <person name="Dima B."/>
            <person name="Sanchez-Garcia M."/>
            <person name="Sanchez-Ramirez S."/>
            <person name="Szollosi G.J."/>
            <person name="Szarkandi J.G."/>
            <person name="Papp V."/>
            <person name="Albert L."/>
            <person name="Andreopoulos W."/>
            <person name="Angelini C."/>
            <person name="Antonin V."/>
            <person name="Barry K.W."/>
            <person name="Bougher N.L."/>
            <person name="Buchanan P."/>
            <person name="Buyck B."/>
            <person name="Bense V."/>
            <person name="Catcheside P."/>
            <person name="Chovatia M."/>
            <person name="Cooper J."/>
            <person name="Damon W."/>
            <person name="Desjardin D."/>
            <person name="Finy P."/>
            <person name="Geml J."/>
            <person name="Haridas S."/>
            <person name="Hughes K."/>
            <person name="Justo A."/>
            <person name="Karasinski D."/>
            <person name="Kautmanova I."/>
            <person name="Kiss B."/>
            <person name="Kocsube S."/>
            <person name="Kotiranta H."/>
            <person name="LaButti K.M."/>
            <person name="Lechner B.E."/>
            <person name="Liimatainen K."/>
            <person name="Lipzen A."/>
            <person name="Lukacs Z."/>
            <person name="Mihaltcheva S."/>
            <person name="Morgado L.N."/>
            <person name="Niskanen T."/>
            <person name="Noordeloos M.E."/>
            <person name="Ohm R.A."/>
            <person name="Ortiz-Santana B."/>
            <person name="Ovrebo C."/>
            <person name="Racz N."/>
            <person name="Riley R."/>
            <person name="Savchenko A."/>
            <person name="Shiryaev A."/>
            <person name="Soop K."/>
            <person name="Spirin V."/>
            <person name="Szebenyi C."/>
            <person name="Tomsovsky M."/>
            <person name="Tulloss R.E."/>
            <person name="Uehling J."/>
            <person name="Grigoriev I.V."/>
            <person name="Vagvolgyi C."/>
            <person name="Papp T."/>
            <person name="Martin F.M."/>
            <person name="Miettinen O."/>
            <person name="Hibbett D.S."/>
            <person name="Nagy L.G."/>
        </authorList>
    </citation>
    <scope>NUCLEOTIDE SEQUENCE [LARGE SCALE GENOMIC DNA]</scope>
    <source>
        <strain evidence="2 3">FP101781</strain>
    </source>
</reference>
<evidence type="ECO:0000256" key="1">
    <source>
        <dbReference type="SAM" id="Phobius"/>
    </source>
</evidence>
<dbReference type="AlphaFoldDB" id="A0A4Y7SSN4"/>
<dbReference type="Proteomes" id="UP000298030">
    <property type="component" value="Unassembled WGS sequence"/>
</dbReference>
<organism evidence="2 3">
    <name type="scientific">Coprinellus micaceus</name>
    <name type="common">Glistening ink-cap mushroom</name>
    <name type="synonym">Coprinus micaceus</name>
    <dbReference type="NCBI Taxonomy" id="71717"/>
    <lineage>
        <taxon>Eukaryota</taxon>
        <taxon>Fungi</taxon>
        <taxon>Dikarya</taxon>
        <taxon>Basidiomycota</taxon>
        <taxon>Agaricomycotina</taxon>
        <taxon>Agaricomycetes</taxon>
        <taxon>Agaricomycetidae</taxon>
        <taxon>Agaricales</taxon>
        <taxon>Agaricineae</taxon>
        <taxon>Psathyrellaceae</taxon>
        <taxon>Coprinellus</taxon>
    </lineage>
</organism>
<keyword evidence="3" id="KW-1185">Reference proteome</keyword>
<evidence type="ECO:0000313" key="3">
    <source>
        <dbReference type="Proteomes" id="UP000298030"/>
    </source>
</evidence>
<proteinExistence type="predicted"/>